<keyword evidence="2" id="KW-1185">Reference proteome</keyword>
<sequence length="433" mass="49050">MMSVFQVTVELDTVGTSSQTFSCRLINKLDSRILATQRTKSVYFSLEKRRPVPIPDHYRERYRSLAGQNVAPLVFSQTVPQVPESAFQYCMVVRHSDLDPILHTNSSSYVMFCCDAAQAAVEAEYLDLFRPDICLFPVQTMEVVYLGESGIGDSLRVSLWQQDGQPSLVNYVISRDEGNRRSAIFYASMAYKTDNMLRYSLLLLLLSLVAMDIAWSKGRKDVMNKKQLTAEVKNIQQKLASREPVVLEDNRLLVFRLTAGNNKVAYDAYTDVGNNDDEGYRANVRCGCLTVNGSLPCETHYRSRLLDHWPSSVIDTVRVSVYENDEEKAFVEFDGEGSTYLDWWSADRVVASSWADLLTQKRFETQSGAFSIAGRDDRRQFYIPYADLIGCDDVAGWLAVVDSEEHVCAWGRNAPLPLILYSKQTSNVLWNSN</sequence>
<dbReference type="InterPro" id="IPR029069">
    <property type="entry name" value="HotDog_dom_sf"/>
</dbReference>
<accession>A0ABD0KZQ9</accession>
<gene>
    <name evidence="1" type="ORF">BaRGS_00016036</name>
</gene>
<dbReference type="PANTHER" id="PTHR34487:SF1">
    <property type="entry name" value="ACYL-ACP THIOESTERASE"/>
    <property type="match status" value="1"/>
</dbReference>
<evidence type="ECO:0000313" key="1">
    <source>
        <dbReference type="EMBL" id="KAK7492731.1"/>
    </source>
</evidence>
<feature type="non-terminal residue" evidence="1">
    <location>
        <position position="433"/>
    </location>
</feature>
<proteinExistence type="predicted"/>
<dbReference type="AlphaFoldDB" id="A0ABD0KZQ9"/>
<dbReference type="SUPFAM" id="SSF54637">
    <property type="entry name" value="Thioesterase/thiol ester dehydrase-isomerase"/>
    <property type="match status" value="2"/>
</dbReference>
<dbReference type="EMBL" id="JACVVK020000100">
    <property type="protein sequence ID" value="KAK7492731.1"/>
    <property type="molecule type" value="Genomic_DNA"/>
</dbReference>
<protein>
    <submittedName>
        <fullName evidence="1">Uncharacterized protein</fullName>
    </submittedName>
</protein>
<reference evidence="1 2" key="1">
    <citation type="journal article" date="2023" name="Sci. Data">
        <title>Genome assembly of the Korean intertidal mud-creeper Batillaria attramentaria.</title>
        <authorList>
            <person name="Patra A.K."/>
            <person name="Ho P.T."/>
            <person name="Jun S."/>
            <person name="Lee S.J."/>
            <person name="Kim Y."/>
            <person name="Won Y.J."/>
        </authorList>
    </citation>
    <scope>NUCLEOTIDE SEQUENCE [LARGE SCALE GENOMIC DNA]</scope>
    <source>
        <strain evidence="1">Wonlab-2016</strain>
    </source>
</reference>
<organism evidence="1 2">
    <name type="scientific">Batillaria attramentaria</name>
    <dbReference type="NCBI Taxonomy" id="370345"/>
    <lineage>
        <taxon>Eukaryota</taxon>
        <taxon>Metazoa</taxon>
        <taxon>Spiralia</taxon>
        <taxon>Lophotrochozoa</taxon>
        <taxon>Mollusca</taxon>
        <taxon>Gastropoda</taxon>
        <taxon>Caenogastropoda</taxon>
        <taxon>Sorbeoconcha</taxon>
        <taxon>Cerithioidea</taxon>
        <taxon>Batillariidae</taxon>
        <taxon>Batillaria</taxon>
    </lineage>
</organism>
<evidence type="ECO:0000313" key="2">
    <source>
        <dbReference type="Proteomes" id="UP001519460"/>
    </source>
</evidence>
<dbReference type="PANTHER" id="PTHR34487">
    <property type="entry name" value="ACYL-ACP THIOESTERASE"/>
    <property type="match status" value="1"/>
</dbReference>
<comment type="caution">
    <text evidence="1">The sequence shown here is derived from an EMBL/GenBank/DDBJ whole genome shotgun (WGS) entry which is preliminary data.</text>
</comment>
<dbReference type="Gene3D" id="3.10.129.10">
    <property type="entry name" value="Hotdog Thioesterase"/>
    <property type="match status" value="1"/>
</dbReference>
<name>A0ABD0KZQ9_9CAEN</name>
<dbReference type="Proteomes" id="UP001519460">
    <property type="component" value="Unassembled WGS sequence"/>
</dbReference>